<evidence type="ECO:0000313" key="2">
    <source>
        <dbReference type="Proteomes" id="UP000283530"/>
    </source>
</evidence>
<sequence>MPNVNVLTVSKGPSAALVDEVSKVADSLPNTRSRDGVCRVLDVAVFEVAILEPCRPNGVHSERKEIDDGVDCVNENIELPLFTFKSIIIATNNFSATNKLGERGFVSVY</sequence>
<dbReference type="EMBL" id="QPKB01000010">
    <property type="protein sequence ID" value="RWR93569.1"/>
    <property type="molecule type" value="Genomic_DNA"/>
</dbReference>
<keyword evidence="2" id="KW-1185">Reference proteome</keyword>
<dbReference type="Proteomes" id="UP000283530">
    <property type="component" value="Unassembled WGS sequence"/>
</dbReference>
<accession>A0A3S3PLV4</accession>
<keyword evidence="1" id="KW-0418">Kinase</keyword>
<comment type="caution">
    <text evidence="1">The sequence shown here is derived from an EMBL/GenBank/DDBJ whole genome shotgun (WGS) entry which is preliminary data.</text>
</comment>
<gene>
    <name evidence="1" type="ORF">CKAN_02283000</name>
</gene>
<organism evidence="1 2">
    <name type="scientific">Cinnamomum micranthum f. kanehirae</name>
    <dbReference type="NCBI Taxonomy" id="337451"/>
    <lineage>
        <taxon>Eukaryota</taxon>
        <taxon>Viridiplantae</taxon>
        <taxon>Streptophyta</taxon>
        <taxon>Embryophyta</taxon>
        <taxon>Tracheophyta</taxon>
        <taxon>Spermatophyta</taxon>
        <taxon>Magnoliopsida</taxon>
        <taxon>Magnoliidae</taxon>
        <taxon>Laurales</taxon>
        <taxon>Lauraceae</taxon>
        <taxon>Cinnamomum</taxon>
    </lineage>
</organism>
<dbReference type="GO" id="GO:0016301">
    <property type="term" value="F:kinase activity"/>
    <property type="evidence" value="ECO:0007669"/>
    <property type="project" value="UniProtKB-KW"/>
</dbReference>
<dbReference type="AlphaFoldDB" id="A0A3S3PLV4"/>
<evidence type="ECO:0000313" key="1">
    <source>
        <dbReference type="EMBL" id="RWR93569.1"/>
    </source>
</evidence>
<dbReference type="OrthoDB" id="1731161at2759"/>
<reference evidence="1 2" key="1">
    <citation type="journal article" date="2019" name="Nat. Plants">
        <title>Stout camphor tree genome fills gaps in understanding of flowering plant genome evolution.</title>
        <authorList>
            <person name="Chaw S.M."/>
            <person name="Liu Y.C."/>
            <person name="Wu Y.W."/>
            <person name="Wang H.Y."/>
            <person name="Lin C.I."/>
            <person name="Wu C.S."/>
            <person name="Ke H.M."/>
            <person name="Chang L.Y."/>
            <person name="Hsu C.Y."/>
            <person name="Yang H.T."/>
            <person name="Sudianto E."/>
            <person name="Hsu M.H."/>
            <person name="Wu K.P."/>
            <person name="Wang L.N."/>
            <person name="Leebens-Mack J.H."/>
            <person name="Tsai I.J."/>
        </authorList>
    </citation>
    <scope>NUCLEOTIDE SEQUENCE [LARGE SCALE GENOMIC DNA]</scope>
    <source>
        <strain evidence="2">cv. Chaw 1501</strain>
        <tissue evidence="1">Young leaves</tissue>
    </source>
</reference>
<protein>
    <submittedName>
        <fullName evidence="1">Receptor-like serine/threonine-protein kinase SD1-6</fullName>
    </submittedName>
</protein>
<keyword evidence="1" id="KW-0808">Transferase</keyword>
<dbReference type="Gene3D" id="3.30.200.20">
    <property type="entry name" value="Phosphorylase Kinase, domain 1"/>
    <property type="match status" value="1"/>
</dbReference>
<name>A0A3S3PLV4_9MAGN</name>
<proteinExistence type="predicted"/>
<keyword evidence="1" id="KW-0675">Receptor</keyword>